<reference evidence="3" key="2">
    <citation type="submission" date="2016-05" db="EMBL/GenBank/DDBJ databases">
        <title>Comparative analysis highlights variable genome content of wheat rusts and divergence of the mating loci.</title>
        <authorList>
            <person name="Cuomo C.A."/>
            <person name="Bakkeren G."/>
            <person name="Szabo L."/>
            <person name="Khalil H."/>
            <person name="Joly D."/>
            <person name="Goldberg J."/>
            <person name="Young S."/>
            <person name="Zeng Q."/>
            <person name="Fellers J."/>
        </authorList>
    </citation>
    <scope>NUCLEOTIDE SEQUENCE [LARGE SCALE GENOMIC DNA]</scope>
    <source>
        <strain evidence="3">1-1 BBBD Race 1</strain>
    </source>
</reference>
<feature type="compositionally biased region" description="Basic and acidic residues" evidence="1">
    <location>
        <begin position="473"/>
        <end position="486"/>
    </location>
</feature>
<reference evidence="3" key="1">
    <citation type="submission" date="2009-11" db="EMBL/GenBank/DDBJ databases">
        <authorList>
            <consortium name="The Broad Institute Genome Sequencing Platform"/>
            <person name="Ward D."/>
            <person name="Feldgarden M."/>
            <person name="Earl A."/>
            <person name="Young S.K."/>
            <person name="Zeng Q."/>
            <person name="Koehrsen M."/>
            <person name="Alvarado L."/>
            <person name="Berlin A."/>
            <person name="Bochicchio J."/>
            <person name="Borenstein D."/>
            <person name="Chapman S.B."/>
            <person name="Chen Z."/>
            <person name="Engels R."/>
            <person name="Freedman E."/>
            <person name="Gellesch M."/>
            <person name="Goldberg J."/>
            <person name="Griggs A."/>
            <person name="Gujja S."/>
            <person name="Heilman E."/>
            <person name="Heiman D."/>
            <person name="Hepburn T."/>
            <person name="Howarth C."/>
            <person name="Jen D."/>
            <person name="Larson L."/>
            <person name="Lewis B."/>
            <person name="Mehta T."/>
            <person name="Park D."/>
            <person name="Pearson M."/>
            <person name="Roberts A."/>
            <person name="Saif S."/>
            <person name="Shea T."/>
            <person name="Shenoy N."/>
            <person name="Sisk P."/>
            <person name="Stolte C."/>
            <person name="Sykes S."/>
            <person name="Thomson T."/>
            <person name="Walk T."/>
            <person name="White J."/>
            <person name="Yandava C."/>
            <person name="Izard J."/>
            <person name="Baranova O.V."/>
            <person name="Blanton J.M."/>
            <person name="Tanner A.C."/>
            <person name="Dewhirst F.E."/>
            <person name="Haas B."/>
            <person name="Nusbaum C."/>
            <person name="Birren B."/>
        </authorList>
    </citation>
    <scope>NUCLEOTIDE SEQUENCE [LARGE SCALE GENOMIC DNA]</scope>
    <source>
        <strain evidence="3">1-1 BBBD Race 1</strain>
    </source>
</reference>
<name>A0A180GGI3_PUCT1</name>
<reference evidence="4" key="4">
    <citation type="submission" date="2025-05" db="UniProtKB">
        <authorList>
            <consortium name="EnsemblFungi"/>
        </authorList>
    </citation>
    <scope>IDENTIFICATION</scope>
    <source>
        <strain evidence="4">isolate 1-1 / race 1 (BBBD)</strain>
    </source>
</reference>
<evidence type="ECO:0000313" key="4">
    <source>
        <dbReference type="EnsemblFungi" id="PTTG_27985-t43_1-p1"/>
    </source>
</evidence>
<evidence type="ECO:0000313" key="5">
    <source>
        <dbReference type="Proteomes" id="UP000005240"/>
    </source>
</evidence>
<proteinExistence type="predicted"/>
<dbReference type="InterPro" id="IPR046496">
    <property type="entry name" value="DUF6589"/>
</dbReference>
<dbReference type="EnsemblFungi" id="PTTG_27985-t43_1">
    <property type="protein sequence ID" value="PTTG_27985-t43_1-p1"/>
    <property type="gene ID" value="PTTG_27985"/>
</dbReference>
<feature type="domain" description="DUF6589" evidence="2">
    <location>
        <begin position="354"/>
        <end position="473"/>
    </location>
</feature>
<organism evidence="3">
    <name type="scientific">Puccinia triticina (isolate 1-1 / race 1 (BBBD))</name>
    <name type="common">Brown leaf rust fungus</name>
    <dbReference type="NCBI Taxonomy" id="630390"/>
    <lineage>
        <taxon>Eukaryota</taxon>
        <taxon>Fungi</taxon>
        <taxon>Dikarya</taxon>
        <taxon>Basidiomycota</taxon>
        <taxon>Pucciniomycotina</taxon>
        <taxon>Pucciniomycetes</taxon>
        <taxon>Pucciniales</taxon>
        <taxon>Pucciniaceae</taxon>
        <taxon>Puccinia</taxon>
    </lineage>
</organism>
<dbReference type="EMBL" id="ADAS02000081">
    <property type="protein sequence ID" value="OAV91422.1"/>
    <property type="molecule type" value="Genomic_DNA"/>
</dbReference>
<feature type="compositionally biased region" description="Acidic residues" evidence="1">
    <location>
        <begin position="165"/>
        <end position="180"/>
    </location>
</feature>
<evidence type="ECO:0000256" key="1">
    <source>
        <dbReference type="SAM" id="MobiDB-lite"/>
    </source>
</evidence>
<dbReference type="AlphaFoldDB" id="A0A180GGI3"/>
<dbReference type="Proteomes" id="UP000005240">
    <property type="component" value="Unassembled WGS sequence"/>
</dbReference>
<dbReference type="VEuPathDB" id="FungiDB:PTTG_27985"/>
<evidence type="ECO:0000259" key="2">
    <source>
        <dbReference type="Pfam" id="PF20231"/>
    </source>
</evidence>
<feature type="region of interest" description="Disordered" evidence="1">
    <location>
        <begin position="465"/>
        <end position="507"/>
    </location>
</feature>
<accession>A0A180GGI3</accession>
<dbReference type="OrthoDB" id="2499224at2759"/>
<reference evidence="4 5" key="3">
    <citation type="journal article" date="2017" name="G3 (Bethesda)">
        <title>Comparative analysis highlights variable genome content of wheat rusts and divergence of the mating loci.</title>
        <authorList>
            <person name="Cuomo C.A."/>
            <person name="Bakkeren G."/>
            <person name="Khalil H.B."/>
            <person name="Panwar V."/>
            <person name="Joly D."/>
            <person name="Linning R."/>
            <person name="Sakthikumar S."/>
            <person name="Song X."/>
            <person name="Adiconis X."/>
            <person name="Fan L."/>
            <person name="Goldberg J.M."/>
            <person name="Levin J.Z."/>
            <person name="Young S."/>
            <person name="Zeng Q."/>
            <person name="Anikster Y."/>
            <person name="Bruce M."/>
            <person name="Wang M."/>
            <person name="Yin C."/>
            <person name="McCallum B."/>
            <person name="Szabo L.J."/>
            <person name="Hulbert S."/>
            <person name="Chen X."/>
            <person name="Fellers J.P."/>
        </authorList>
    </citation>
    <scope>NUCLEOTIDE SEQUENCE</scope>
    <source>
        <strain evidence="4">isolate 1-1 / race 1 (BBBD)</strain>
        <strain evidence="5">Isolate 1-1 / race 1 (BBBD)</strain>
    </source>
</reference>
<gene>
    <name evidence="3" type="ORF">PTTG_27985</name>
</gene>
<evidence type="ECO:0000313" key="3">
    <source>
        <dbReference type="EMBL" id="OAV91422.1"/>
    </source>
</evidence>
<keyword evidence="5" id="KW-1185">Reference proteome</keyword>
<sequence length="507" mass="56952">MDPDPTKTKEIIRSQESKLYSICNLINELDLTPKQFLSAFLTSENMSMAFQRRYWGTKTGWPSTLLLLHTMRDVIYTHDGGKDHWESFILEEATRITISQRPPSGAFPQGAYHNTRTVSEDLFLSEEKEDQDKALTEIDMPFLFNLLFKKLDSRLAAENNHDDENKDPEDGNEEVPEPDFDVAALDPNDNLEADLPFNRNKRAYVVAKTICSMVAFVLNRRINGPQLQNSLTFLACGVTDRVNVFLQYIGLSSSRKTAHLALNYLSKKSQKKISKKILASLATNLAPFLCVDNLDFEQKIHAKSIGHTSRMFHGTWGYIHHPSRQLIDSVPSADLTVQAYHQAMSKVATFNVHPRMLLPSIQEEISWESVIKSQIAQALLEHLVSPSDLLVSIPTKPPPLEPISSQKPDITMLKLMIASNNSAQGAGEVFEAITDQSNMSPASFLSRLQVIDGDLGTCTNVSTLRNQHIPSGHSEERPGQRSHDLGRGPYNVEYQPGNLFKTHRQSL</sequence>
<dbReference type="STRING" id="630390.A0A180GGI3"/>
<dbReference type="Pfam" id="PF20231">
    <property type="entry name" value="DUF6589"/>
    <property type="match status" value="1"/>
</dbReference>
<feature type="region of interest" description="Disordered" evidence="1">
    <location>
        <begin position="158"/>
        <end position="183"/>
    </location>
</feature>
<protein>
    <recommendedName>
        <fullName evidence="2">DUF6589 domain-containing protein</fullName>
    </recommendedName>
</protein>